<comment type="caution">
    <text evidence="2">The sequence shown here is derived from an EMBL/GenBank/DDBJ whole genome shotgun (WGS) entry which is preliminary data.</text>
</comment>
<dbReference type="GO" id="GO:0004180">
    <property type="term" value="F:carboxypeptidase activity"/>
    <property type="evidence" value="ECO:0007669"/>
    <property type="project" value="UniProtKB-KW"/>
</dbReference>
<proteinExistence type="predicted"/>
<dbReference type="GO" id="GO:0030246">
    <property type="term" value="F:carbohydrate binding"/>
    <property type="evidence" value="ECO:0007669"/>
    <property type="project" value="InterPro"/>
</dbReference>
<dbReference type="EMBL" id="RAWE01000160">
    <property type="protein sequence ID" value="RKG97858.1"/>
    <property type="molecule type" value="Genomic_DNA"/>
</dbReference>
<dbReference type="Proteomes" id="UP000268313">
    <property type="component" value="Unassembled WGS sequence"/>
</dbReference>
<dbReference type="InterPro" id="IPR013784">
    <property type="entry name" value="Carb-bd-like_fold"/>
</dbReference>
<name>A0A3A8JSG9_9BACT</name>
<evidence type="ECO:0000313" key="2">
    <source>
        <dbReference type="EMBL" id="RKG97858.1"/>
    </source>
</evidence>
<dbReference type="Pfam" id="PF13620">
    <property type="entry name" value="CarboxypepD_reg"/>
    <property type="match status" value="2"/>
</dbReference>
<gene>
    <name evidence="2" type="ORF">D7X32_31350</name>
</gene>
<dbReference type="OrthoDB" id="5491798at2"/>
<evidence type="ECO:0000256" key="1">
    <source>
        <dbReference type="SAM" id="MobiDB-lite"/>
    </source>
</evidence>
<dbReference type="InterPro" id="IPR008969">
    <property type="entry name" value="CarboxyPept-like_regulatory"/>
</dbReference>
<reference evidence="3" key="1">
    <citation type="submission" date="2018-09" db="EMBL/GenBank/DDBJ databases">
        <authorList>
            <person name="Livingstone P.G."/>
            <person name="Whitworth D.E."/>
        </authorList>
    </citation>
    <scope>NUCLEOTIDE SEQUENCE [LARGE SCALE GENOMIC DNA]</scope>
    <source>
        <strain evidence="3">CA043D</strain>
    </source>
</reference>
<organism evidence="2 3">
    <name type="scientific">Corallococcus carmarthensis</name>
    <dbReference type="NCBI Taxonomy" id="2316728"/>
    <lineage>
        <taxon>Bacteria</taxon>
        <taxon>Pseudomonadati</taxon>
        <taxon>Myxococcota</taxon>
        <taxon>Myxococcia</taxon>
        <taxon>Myxococcales</taxon>
        <taxon>Cystobacterineae</taxon>
        <taxon>Myxococcaceae</taxon>
        <taxon>Corallococcus</taxon>
    </lineage>
</organism>
<protein>
    <submittedName>
        <fullName evidence="2">Carboxypeptidase regulatory-like domain-containing protein</fullName>
    </submittedName>
</protein>
<keyword evidence="2" id="KW-0378">Hydrolase</keyword>
<dbReference type="RefSeq" id="WP_120606242.1">
    <property type="nucleotide sequence ID" value="NZ_RAWE01000160.1"/>
</dbReference>
<sequence length="897" mass="96176">MRARKLGWWAALLVLALGVAGVFFRESRGRDSSANTRPRNADAVSAGARFARPLTTHAEGSLTIVGVVLDAQGPVAGVRVSASRVDADTLSQRACASDLQSRRSSCAGKTWLTKCCFRERGSELARLVAAREGEAPVFAQTVTADDGTFVLDGLPGGAFTLWAQGDRGTAMRPEVPAGSTGVSLMQEASIFLSGTVVDEDTWVPIPGARVTGVLEAQSRFFDALTDAQGRFRIGPLPPGRYLRVVSAQGWRTTAFRDSVWLDTDEDVTLEVQKQVQLEGLVLTTEGQPASGVTVHVFSTGVTDDTQSTQSDAQGHFIFEDVAGSPATLWAWNRDETAFGDVRVTPPAKVVFRLEPVTFMEGTVSDERGRPLEGVLLQAGDSPLGDKPSPEALSDTSGHYKLGPLPQAAMNLRLLRARYRNRNEEVDLRAPHPGPWNFTLQRTGSVEGWVVDTEGTPLSGIRLSLFKGPGGAMQSDFIGETEARSDDTGHFILDIAAEGSGYLFARSEDFSSVEQPVEFPSSGVRVVLSRGASVAGRVVDAKGAPLPHVDVQLWDTSPRVEAPRSLPVDSEGAFSATGLTAGHYILEARLQTPGIEHSVSRPIKLEAHSQATVSLRFEEGRTVKGLTVDTDGQPLAGVRVQACFSLEEAPAWRIGSPSCDADRERGVLSGQDGHFVLNHLMDPAYQLVAWKEGHAFVPARSGGGTSKPTALVVMAGAEDVRLVLQERPWLRAQVVSEDGMPLPSEVWGWNHRVPAPAGAVEFPLLKDGPGQVTVMAKGFFDLERDFVVSPGQDIDLGTLVMRRSRKTRFVILDEATHAPLVGAPVVIGPSDSDDRSYTGLRPDPFFGNLDTEGGANVEGLPFTPIIMSVTLRPGGPSTDVVLDARQETVTLLLPTPNR</sequence>
<accession>A0A3A8JSG9</accession>
<keyword evidence="3" id="KW-1185">Reference proteome</keyword>
<dbReference type="AlphaFoldDB" id="A0A3A8JSG9"/>
<evidence type="ECO:0000313" key="3">
    <source>
        <dbReference type="Proteomes" id="UP000268313"/>
    </source>
</evidence>
<dbReference type="SUPFAM" id="SSF49452">
    <property type="entry name" value="Starch-binding domain-like"/>
    <property type="match status" value="2"/>
</dbReference>
<keyword evidence="2" id="KW-0121">Carboxypeptidase</keyword>
<dbReference type="Gene3D" id="2.60.40.1120">
    <property type="entry name" value="Carboxypeptidase-like, regulatory domain"/>
    <property type="match status" value="2"/>
</dbReference>
<feature type="region of interest" description="Disordered" evidence="1">
    <location>
        <begin position="379"/>
        <end position="399"/>
    </location>
</feature>
<keyword evidence="2" id="KW-0645">Protease</keyword>
<dbReference type="SUPFAM" id="SSF49464">
    <property type="entry name" value="Carboxypeptidase regulatory domain-like"/>
    <property type="match status" value="2"/>
</dbReference>